<feature type="compositionally biased region" description="Acidic residues" evidence="1">
    <location>
        <begin position="29"/>
        <end position="56"/>
    </location>
</feature>
<organism evidence="3 4">
    <name type="scientific">Diaporthe helianthi</name>
    <dbReference type="NCBI Taxonomy" id="158607"/>
    <lineage>
        <taxon>Eukaryota</taxon>
        <taxon>Fungi</taxon>
        <taxon>Dikarya</taxon>
        <taxon>Ascomycota</taxon>
        <taxon>Pezizomycotina</taxon>
        <taxon>Sordariomycetes</taxon>
        <taxon>Sordariomycetidae</taxon>
        <taxon>Diaporthales</taxon>
        <taxon>Diaporthaceae</taxon>
        <taxon>Diaporthe</taxon>
    </lineage>
</organism>
<dbReference type="Gene3D" id="1.10.10.1210">
    <property type="entry name" value="MAGE homology domain, winged helix WH2 motif"/>
    <property type="match status" value="1"/>
</dbReference>
<dbReference type="Proteomes" id="UP000094444">
    <property type="component" value="Unassembled WGS sequence"/>
</dbReference>
<dbReference type="Pfam" id="PF01454">
    <property type="entry name" value="MAGE"/>
    <property type="match status" value="1"/>
</dbReference>
<dbReference type="PANTHER" id="PTHR11736">
    <property type="entry name" value="MELANOMA-ASSOCIATED ANTIGEN MAGE ANTIGEN"/>
    <property type="match status" value="1"/>
</dbReference>
<dbReference type="AlphaFoldDB" id="A0A2P5I749"/>
<gene>
    <name evidence="3" type="ORF">DHEL01_v203284</name>
</gene>
<evidence type="ECO:0000313" key="4">
    <source>
        <dbReference type="Proteomes" id="UP000094444"/>
    </source>
</evidence>
<dbReference type="STRING" id="158607.A0A2P5I749"/>
<keyword evidence="4" id="KW-1185">Reference proteome</keyword>
<dbReference type="PROSITE" id="PS50838">
    <property type="entry name" value="MAGE"/>
    <property type="match status" value="1"/>
</dbReference>
<dbReference type="SMART" id="SM01373">
    <property type="entry name" value="MAGE"/>
    <property type="match status" value="1"/>
</dbReference>
<dbReference type="InterPro" id="IPR041899">
    <property type="entry name" value="MAGE_WH2"/>
</dbReference>
<dbReference type="PANTHER" id="PTHR11736:SF14">
    <property type="entry name" value="NSE3 HOMOLOG, SMC5-SMC6 COMPLEX COMPONENT"/>
    <property type="match status" value="1"/>
</dbReference>
<name>A0A2P5I749_DIAHE</name>
<evidence type="ECO:0000259" key="2">
    <source>
        <dbReference type="PROSITE" id="PS50838"/>
    </source>
</evidence>
<proteinExistence type="predicted"/>
<accession>A0A2P5I749</accession>
<dbReference type="InterPro" id="IPR041898">
    <property type="entry name" value="MAGE_WH1"/>
</dbReference>
<dbReference type="OrthoDB" id="205198at2759"/>
<dbReference type="InterPro" id="IPR037445">
    <property type="entry name" value="MAGE"/>
</dbReference>
<dbReference type="Gene3D" id="1.10.10.1200">
    <property type="entry name" value="MAGE homology domain, winged helix WH1 motif"/>
    <property type="match status" value="1"/>
</dbReference>
<dbReference type="GO" id="GO:0005634">
    <property type="term" value="C:nucleus"/>
    <property type="evidence" value="ECO:0007669"/>
    <property type="project" value="TreeGrafter"/>
</dbReference>
<sequence>MPSTSRRSRPIADDDEEQRPRQRQRRDDPESDVDEEEEAEDEEEEAEDAEDAEGGDQVESADGQLIKKLVRYALACDFARAPIRRDGIKEKVLGDRSRSFRRVFDGAQKTLRAVFGMEMVELPVRDKLTKEEKRKAAKSKSKSSNSNSYVLVSVLPDAYKTSKIIAPSRFLSAEDEAAYVAFYTVLISLIRLNGGEMSDSRLKRYLRRLNAEMNSFHSTKTEDTLSRLQRQGYLIKNIDKEARQHGDEQEATTWYVGPRGKIEVGDEVVAGVVREVWGEQDDDELESKLQNSLQIQEKKASAQNGDAADDAASNAGNQSASVDNGEGPSRRRSGRRRQVDEEQDEEE</sequence>
<dbReference type="GO" id="GO:0006281">
    <property type="term" value="P:DNA repair"/>
    <property type="evidence" value="ECO:0007669"/>
    <property type="project" value="TreeGrafter"/>
</dbReference>
<feature type="compositionally biased region" description="Low complexity" evidence="1">
    <location>
        <begin position="301"/>
        <end position="321"/>
    </location>
</feature>
<evidence type="ECO:0000313" key="3">
    <source>
        <dbReference type="EMBL" id="POS78323.1"/>
    </source>
</evidence>
<dbReference type="EMBL" id="MAVT02000195">
    <property type="protein sequence ID" value="POS78323.1"/>
    <property type="molecule type" value="Genomic_DNA"/>
</dbReference>
<comment type="caution">
    <text evidence="3">The sequence shown here is derived from an EMBL/GenBank/DDBJ whole genome shotgun (WGS) entry which is preliminary data.</text>
</comment>
<feature type="domain" description="MAGE" evidence="2">
    <location>
        <begin position="62"/>
        <end position="155"/>
    </location>
</feature>
<reference evidence="3" key="1">
    <citation type="submission" date="2017-09" db="EMBL/GenBank/DDBJ databases">
        <title>Polyketide synthases of a Diaporthe helianthi virulent isolate.</title>
        <authorList>
            <person name="Baroncelli R."/>
        </authorList>
    </citation>
    <scope>NUCLEOTIDE SEQUENCE [LARGE SCALE GENOMIC DNA]</scope>
    <source>
        <strain evidence="3">7/96</strain>
    </source>
</reference>
<protein>
    <recommendedName>
        <fullName evidence="2">MAGE domain-containing protein</fullName>
    </recommendedName>
</protein>
<evidence type="ECO:0000256" key="1">
    <source>
        <dbReference type="SAM" id="MobiDB-lite"/>
    </source>
</evidence>
<dbReference type="InterPro" id="IPR002190">
    <property type="entry name" value="MHD_dom"/>
</dbReference>
<feature type="region of interest" description="Disordered" evidence="1">
    <location>
        <begin position="290"/>
        <end position="347"/>
    </location>
</feature>
<feature type="region of interest" description="Disordered" evidence="1">
    <location>
        <begin position="1"/>
        <end position="59"/>
    </location>
</feature>
<dbReference type="InParanoid" id="A0A2P5I749"/>